<name>I3SMH1_LOTJA</name>
<protein>
    <submittedName>
        <fullName evidence="1">Uncharacterized protein</fullName>
    </submittedName>
</protein>
<reference evidence="1" key="1">
    <citation type="submission" date="2012-05" db="EMBL/GenBank/DDBJ databases">
        <authorList>
            <person name="Krishnakumar V."/>
            <person name="Cheung F."/>
            <person name="Xiao Y."/>
            <person name="Chan A."/>
            <person name="Moskal W.A."/>
            <person name="Town C.D."/>
        </authorList>
    </citation>
    <scope>NUCLEOTIDE SEQUENCE</scope>
</reference>
<dbReference type="AlphaFoldDB" id="I3SMH1"/>
<evidence type="ECO:0000313" key="1">
    <source>
        <dbReference type="EMBL" id="AFK41463.1"/>
    </source>
</evidence>
<organism evidence="1">
    <name type="scientific">Lotus japonicus</name>
    <name type="common">Lotus corniculatus var. japonicus</name>
    <dbReference type="NCBI Taxonomy" id="34305"/>
    <lineage>
        <taxon>Eukaryota</taxon>
        <taxon>Viridiplantae</taxon>
        <taxon>Streptophyta</taxon>
        <taxon>Embryophyta</taxon>
        <taxon>Tracheophyta</taxon>
        <taxon>Spermatophyta</taxon>
        <taxon>Magnoliopsida</taxon>
        <taxon>eudicotyledons</taxon>
        <taxon>Gunneridae</taxon>
        <taxon>Pentapetalae</taxon>
        <taxon>rosids</taxon>
        <taxon>fabids</taxon>
        <taxon>Fabales</taxon>
        <taxon>Fabaceae</taxon>
        <taxon>Papilionoideae</taxon>
        <taxon>50 kb inversion clade</taxon>
        <taxon>NPAAA clade</taxon>
        <taxon>Hologalegina</taxon>
        <taxon>robinioid clade</taxon>
        <taxon>Loteae</taxon>
        <taxon>Lotus</taxon>
    </lineage>
</organism>
<dbReference type="EMBL" id="BT141669">
    <property type="protein sequence ID" value="AFK41463.1"/>
    <property type="molecule type" value="mRNA"/>
</dbReference>
<sequence>MSLLILNVQLLSSQQKRSPSNRLGPKIDDGNKVSQYAYPYLYQIVQSSISSLAQNHLHFLNGTPYKTQF</sequence>
<proteinExistence type="evidence at transcript level"/>
<accession>I3SMH1</accession>